<proteinExistence type="predicted"/>
<evidence type="ECO:0000313" key="3">
    <source>
        <dbReference type="EMBL" id="CAB1430287.1"/>
    </source>
</evidence>
<gene>
    <name evidence="3" type="ORF">PLEPLA_LOCUS18269</name>
</gene>
<name>A0A9N7UH04_PLEPL</name>
<feature type="region of interest" description="Disordered" evidence="1">
    <location>
        <begin position="115"/>
        <end position="141"/>
    </location>
</feature>
<keyword evidence="2" id="KW-1133">Transmembrane helix</keyword>
<accession>A0A9N7UH04</accession>
<dbReference type="EMBL" id="CADEAL010001224">
    <property type="protein sequence ID" value="CAB1430287.1"/>
    <property type="molecule type" value="Genomic_DNA"/>
</dbReference>
<evidence type="ECO:0000313" key="4">
    <source>
        <dbReference type="Proteomes" id="UP001153269"/>
    </source>
</evidence>
<feature type="transmembrane region" description="Helical" evidence="2">
    <location>
        <begin position="67"/>
        <end position="88"/>
    </location>
</feature>
<keyword evidence="4" id="KW-1185">Reference proteome</keyword>
<reference evidence="3" key="1">
    <citation type="submission" date="2020-03" db="EMBL/GenBank/DDBJ databases">
        <authorList>
            <person name="Weist P."/>
        </authorList>
    </citation>
    <scope>NUCLEOTIDE SEQUENCE</scope>
</reference>
<dbReference type="Proteomes" id="UP001153269">
    <property type="component" value="Unassembled WGS sequence"/>
</dbReference>
<evidence type="ECO:0000256" key="2">
    <source>
        <dbReference type="SAM" id="Phobius"/>
    </source>
</evidence>
<protein>
    <submittedName>
        <fullName evidence="3">Uncharacterized protein</fullName>
    </submittedName>
</protein>
<keyword evidence="2" id="KW-0812">Transmembrane</keyword>
<evidence type="ECO:0000256" key="1">
    <source>
        <dbReference type="SAM" id="MobiDB-lite"/>
    </source>
</evidence>
<sequence length="141" mass="15218">MESAPCEDRRWPCNSLFQVAGACGPAPTPQDLHILPAATNQERGDAAAVRLHKRASAPFFFPKMNRLSLFLFFFFAIKGPPITVLFNIDNTHLNLFRGDSLVTAVMEHVDAETLSRRGGTAGGGAAEELRVPAGPGTTAWP</sequence>
<organism evidence="3 4">
    <name type="scientific">Pleuronectes platessa</name>
    <name type="common">European plaice</name>
    <dbReference type="NCBI Taxonomy" id="8262"/>
    <lineage>
        <taxon>Eukaryota</taxon>
        <taxon>Metazoa</taxon>
        <taxon>Chordata</taxon>
        <taxon>Craniata</taxon>
        <taxon>Vertebrata</taxon>
        <taxon>Euteleostomi</taxon>
        <taxon>Actinopterygii</taxon>
        <taxon>Neopterygii</taxon>
        <taxon>Teleostei</taxon>
        <taxon>Neoteleostei</taxon>
        <taxon>Acanthomorphata</taxon>
        <taxon>Carangaria</taxon>
        <taxon>Pleuronectiformes</taxon>
        <taxon>Pleuronectoidei</taxon>
        <taxon>Pleuronectidae</taxon>
        <taxon>Pleuronectes</taxon>
    </lineage>
</organism>
<comment type="caution">
    <text evidence="3">The sequence shown here is derived from an EMBL/GenBank/DDBJ whole genome shotgun (WGS) entry which is preliminary data.</text>
</comment>
<keyword evidence="2" id="KW-0472">Membrane</keyword>
<dbReference type="AlphaFoldDB" id="A0A9N7UH04"/>